<dbReference type="SUPFAM" id="SSF51366">
    <property type="entry name" value="Ribulose-phoshate binding barrel"/>
    <property type="match status" value="1"/>
</dbReference>
<reference evidence="3 4" key="1">
    <citation type="journal article" date="2016" name="Nat. Commun.">
        <title>Thousands of microbial genomes shed light on interconnected biogeochemical processes in an aquifer system.</title>
        <authorList>
            <person name="Anantharaman K."/>
            <person name="Brown C.T."/>
            <person name="Hug L.A."/>
            <person name="Sharon I."/>
            <person name="Castelle C.J."/>
            <person name="Probst A.J."/>
            <person name="Thomas B.C."/>
            <person name="Singh A."/>
            <person name="Wilkins M.J."/>
            <person name="Karaoz U."/>
            <person name="Brodie E.L."/>
            <person name="Williams K.H."/>
            <person name="Hubbard S.S."/>
            <person name="Banfield J.F."/>
        </authorList>
    </citation>
    <scope>NUCLEOTIDE SEQUENCE [LARGE SCALE GENOMIC DNA]</scope>
</reference>
<evidence type="ECO:0000313" key="3">
    <source>
        <dbReference type="EMBL" id="OGH68587.1"/>
    </source>
</evidence>
<dbReference type="Proteomes" id="UP000176413">
    <property type="component" value="Unassembled WGS sequence"/>
</dbReference>
<dbReference type="EMBL" id="MFQA01000036">
    <property type="protein sequence ID" value="OGH68587.1"/>
    <property type="molecule type" value="Genomic_DNA"/>
</dbReference>
<comment type="caution">
    <text evidence="3">The sequence shown here is derived from an EMBL/GenBank/DDBJ whole genome shotgun (WGS) entry which is preliminary data.</text>
</comment>
<protein>
    <recommendedName>
        <fullName evidence="5">Ribulose-phosphate 3-epimerase</fullName>
    </recommendedName>
</protein>
<dbReference type="InterPro" id="IPR000056">
    <property type="entry name" value="Ribul_P_3_epim-like"/>
</dbReference>
<name>A0A1F6MAC4_9BACT</name>
<proteinExistence type="predicted"/>
<accession>A0A1F6MAC4</accession>
<dbReference type="GO" id="GO:0046872">
    <property type="term" value="F:metal ion binding"/>
    <property type="evidence" value="ECO:0007669"/>
    <property type="project" value="UniProtKB-KW"/>
</dbReference>
<evidence type="ECO:0008006" key="5">
    <source>
        <dbReference type="Google" id="ProtNLM"/>
    </source>
</evidence>
<evidence type="ECO:0000256" key="1">
    <source>
        <dbReference type="ARBA" id="ARBA00022723"/>
    </source>
</evidence>
<dbReference type="InterPro" id="IPR013785">
    <property type="entry name" value="Aldolase_TIM"/>
</dbReference>
<dbReference type="GO" id="GO:0016857">
    <property type="term" value="F:racemase and epimerase activity, acting on carbohydrates and derivatives"/>
    <property type="evidence" value="ECO:0007669"/>
    <property type="project" value="InterPro"/>
</dbReference>
<evidence type="ECO:0000256" key="2">
    <source>
        <dbReference type="ARBA" id="ARBA00023235"/>
    </source>
</evidence>
<dbReference type="PANTHER" id="PTHR11749">
    <property type="entry name" value="RIBULOSE-5-PHOSPHATE-3-EPIMERASE"/>
    <property type="match status" value="1"/>
</dbReference>
<keyword evidence="2" id="KW-0413">Isomerase</keyword>
<keyword evidence="1" id="KW-0479">Metal-binding</keyword>
<gene>
    <name evidence="3" type="ORF">A3D53_02025</name>
</gene>
<evidence type="ECO:0000313" key="4">
    <source>
        <dbReference type="Proteomes" id="UP000176413"/>
    </source>
</evidence>
<sequence length="220" mass="24292">MRPSVFAPAVLAHTFLEFESQIKKIDIGLFPYVHIDVMDGKFVPHTSFKEIDRLEGLASNLPFELHLMVEDPLAELEKWAAVGNVFRIIFHIESGRNLDVAMALAEDTELAVGLAIKPQTPLSSLVPYLDRIDVAQFMTVNPGAQGEKFIAGVLENISEFNKSREGILTSVDGAVNLTTLPELIKRGVDIFTVGSAFRHAPDVKKTYKAMKAMIASQKIN</sequence>
<dbReference type="AlphaFoldDB" id="A0A1F6MAC4"/>
<dbReference type="InterPro" id="IPR011060">
    <property type="entry name" value="RibuloseP-bd_barrel"/>
</dbReference>
<dbReference type="Gene3D" id="3.20.20.70">
    <property type="entry name" value="Aldolase class I"/>
    <property type="match status" value="1"/>
</dbReference>
<dbReference type="GO" id="GO:0005975">
    <property type="term" value="P:carbohydrate metabolic process"/>
    <property type="evidence" value="ECO:0007669"/>
    <property type="project" value="InterPro"/>
</dbReference>
<organism evidence="3 4">
    <name type="scientific">Candidatus Magasanikbacteria bacterium RIFCSPHIGHO2_02_FULL_45_10</name>
    <dbReference type="NCBI Taxonomy" id="1798679"/>
    <lineage>
        <taxon>Bacteria</taxon>
        <taxon>Candidatus Magasanikiibacteriota</taxon>
    </lineage>
</organism>
<dbReference type="Pfam" id="PF00834">
    <property type="entry name" value="Ribul_P_3_epim"/>
    <property type="match status" value="1"/>
</dbReference>